<dbReference type="InterPro" id="IPR006140">
    <property type="entry name" value="D-isomer_DH_NAD-bd"/>
</dbReference>
<dbReference type="SUPFAM" id="SSF52283">
    <property type="entry name" value="Formate/glycerate dehydrogenase catalytic domain-like"/>
    <property type="match status" value="1"/>
</dbReference>
<keyword evidence="2" id="KW-0520">NAD</keyword>
<dbReference type="Pfam" id="PF02826">
    <property type="entry name" value="2-Hacid_dh_C"/>
    <property type="match status" value="1"/>
</dbReference>
<dbReference type="PANTHER" id="PTHR43333">
    <property type="entry name" value="2-HACID_DH_C DOMAIN-CONTAINING PROTEIN"/>
    <property type="match status" value="1"/>
</dbReference>
<comment type="caution">
    <text evidence="4">The sequence shown here is derived from an EMBL/GenBank/DDBJ whole genome shotgun (WGS) entry which is preliminary data.</text>
</comment>
<evidence type="ECO:0000313" key="4">
    <source>
        <dbReference type="EMBL" id="GAA4395131.1"/>
    </source>
</evidence>
<protein>
    <submittedName>
        <fullName evidence="4">D-2-hydroxyacid dehydrogenase</fullName>
    </submittedName>
</protein>
<evidence type="ECO:0000313" key="5">
    <source>
        <dbReference type="Proteomes" id="UP001500936"/>
    </source>
</evidence>
<dbReference type="InterPro" id="IPR036291">
    <property type="entry name" value="NAD(P)-bd_dom_sf"/>
</dbReference>
<reference evidence="5" key="1">
    <citation type="journal article" date="2019" name="Int. J. Syst. Evol. Microbiol.">
        <title>The Global Catalogue of Microorganisms (GCM) 10K type strain sequencing project: providing services to taxonomists for standard genome sequencing and annotation.</title>
        <authorList>
            <consortium name="The Broad Institute Genomics Platform"/>
            <consortium name="The Broad Institute Genome Sequencing Center for Infectious Disease"/>
            <person name="Wu L."/>
            <person name="Ma J."/>
        </authorList>
    </citation>
    <scope>NUCLEOTIDE SEQUENCE [LARGE SCALE GENOMIC DNA]</scope>
    <source>
        <strain evidence="5">JCM 17925</strain>
    </source>
</reference>
<evidence type="ECO:0000256" key="1">
    <source>
        <dbReference type="ARBA" id="ARBA00023002"/>
    </source>
</evidence>
<evidence type="ECO:0000259" key="3">
    <source>
        <dbReference type="Pfam" id="PF02826"/>
    </source>
</evidence>
<gene>
    <name evidence="4" type="ORF">GCM10023187_01670</name>
</gene>
<keyword evidence="5" id="KW-1185">Reference proteome</keyword>
<dbReference type="SUPFAM" id="SSF51735">
    <property type="entry name" value="NAD(P)-binding Rossmann-fold domains"/>
    <property type="match status" value="1"/>
</dbReference>
<sequence>MSFMPMTIYIHFPLQDAERELLTQALQSGDSSDTNQCLWGQDLAPEKRRDAFLQAEVVFGNPPAGWWLESRNLRWVQLYSAGFDPYLALDWEQPELQHVTVTNLRGFFGQPVAETAVAGIMALYRKIDELARLQAERRWVGGELRPQMNLLYRKRVLVLGAGAIGETIMKILRGFDCHVTLVRRSQAPTVEDLNELLPEADLLIAALPDTEETRNTLSGQRLALMKPSAIVVNVGRGSAIDEPALIDALQTSRLAGAVLDVTLQEPLPTDSPLWSMTNVILTQHTGGGYADENADKVRVFLRNLDRYRAGEPLENVVDFSRGY</sequence>
<dbReference type="CDD" id="cd05300">
    <property type="entry name" value="2-Hacid_dh_1"/>
    <property type="match status" value="1"/>
</dbReference>
<accession>A0ABP8JRW7</accession>
<dbReference type="PANTHER" id="PTHR43333:SF1">
    <property type="entry name" value="D-ISOMER SPECIFIC 2-HYDROXYACID DEHYDROGENASE NAD-BINDING DOMAIN-CONTAINING PROTEIN"/>
    <property type="match status" value="1"/>
</dbReference>
<dbReference type="Proteomes" id="UP001500936">
    <property type="component" value="Unassembled WGS sequence"/>
</dbReference>
<feature type="domain" description="D-isomer specific 2-hydroxyacid dehydrogenase NAD-binding" evidence="3">
    <location>
        <begin position="118"/>
        <end position="286"/>
    </location>
</feature>
<name>A0ABP8JRW7_9BACT</name>
<keyword evidence="1" id="KW-0560">Oxidoreductase</keyword>
<organism evidence="4 5">
    <name type="scientific">Nibrella viscosa</name>
    <dbReference type="NCBI Taxonomy" id="1084524"/>
    <lineage>
        <taxon>Bacteria</taxon>
        <taxon>Pseudomonadati</taxon>
        <taxon>Bacteroidota</taxon>
        <taxon>Cytophagia</taxon>
        <taxon>Cytophagales</taxon>
        <taxon>Spirosomataceae</taxon>
        <taxon>Nibrella</taxon>
    </lineage>
</organism>
<dbReference type="EMBL" id="BAABHB010000001">
    <property type="protein sequence ID" value="GAA4395131.1"/>
    <property type="molecule type" value="Genomic_DNA"/>
</dbReference>
<evidence type="ECO:0000256" key="2">
    <source>
        <dbReference type="ARBA" id="ARBA00023027"/>
    </source>
</evidence>
<dbReference type="Gene3D" id="3.40.50.720">
    <property type="entry name" value="NAD(P)-binding Rossmann-like Domain"/>
    <property type="match status" value="2"/>
</dbReference>
<proteinExistence type="predicted"/>